<dbReference type="Proteomes" id="UP000000539">
    <property type="component" value="Chromosome 19"/>
</dbReference>
<evidence type="ECO:0000313" key="2">
    <source>
        <dbReference type="Proteomes" id="UP000000539"/>
    </source>
</evidence>
<dbReference type="AlphaFoldDB" id="A0A8V1AJL6"/>
<keyword evidence="2" id="KW-1185">Reference proteome</keyword>
<organism evidence="1 2">
    <name type="scientific">Gallus gallus</name>
    <name type="common">Chicken</name>
    <dbReference type="NCBI Taxonomy" id="9031"/>
    <lineage>
        <taxon>Eukaryota</taxon>
        <taxon>Metazoa</taxon>
        <taxon>Chordata</taxon>
        <taxon>Craniata</taxon>
        <taxon>Vertebrata</taxon>
        <taxon>Euteleostomi</taxon>
        <taxon>Archelosauria</taxon>
        <taxon>Archosauria</taxon>
        <taxon>Dinosauria</taxon>
        <taxon>Saurischia</taxon>
        <taxon>Theropoda</taxon>
        <taxon>Coelurosauria</taxon>
        <taxon>Aves</taxon>
        <taxon>Neognathae</taxon>
        <taxon>Galloanserae</taxon>
        <taxon>Galliformes</taxon>
        <taxon>Phasianidae</taxon>
        <taxon>Phasianinae</taxon>
        <taxon>Gallus</taxon>
    </lineage>
</organism>
<accession>A0A8V1AJL6</accession>
<reference evidence="1" key="3">
    <citation type="submission" date="2025-09" db="UniProtKB">
        <authorList>
            <consortium name="Ensembl"/>
        </authorList>
    </citation>
    <scope>IDENTIFICATION</scope>
    <source>
        <strain evidence="1">broiler</strain>
    </source>
</reference>
<evidence type="ECO:0000313" key="1">
    <source>
        <dbReference type="Ensembl" id="ENSGALP00010043633.1"/>
    </source>
</evidence>
<dbReference type="Ensembl" id="ENSGALT00010070942.1">
    <property type="protein sequence ID" value="ENSGALP00010043633.1"/>
    <property type="gene ID" value="ENSGALG00010029333.1"/>
</dbReference>
<reference evidence="1" key="2">
    <citation type="submission" date="2025-08" db="UniProtKB">
        <authorList>
            <consortium name="Ensembl"/>
        </authorList>
    </citation>
    <scope>IDENTIFICATION</scope>
    <source>
        <strain evidence="1">broiler</strain>
    </source>
</reference>
<sequence length="102" mass="11206">MVLVTVQQSVAAHSCLFFTFPPSRLALKVALISLHACSIFFLFSLPPPHLPSLAQPLLFSMCNLKLICTTGYLTGATDTESVLFLLKHSMELTLNLNKTNLN</sequence>
<name>A0A8V1AJL6_CHICK</name>
<dbReference type="GeneTree" id="ENSGT00980000202327"/>
<protein>
    <submittedName>
        <fullName evidence="1">Uncharacterized protein</fullName>
    </submittedName>
</protein>
<reference evidence="1" key="1">
    <citation type="submission" date="2020-11" db="EMBL/GenBank/DDBJ databases">
        <title>Gallus gallus (Chicken) genome, bGalGal1, GRCg7b, maternal haplotype autosomes + Z &amp; W.</title>
        <authorList>
            <person name="Warren W."/>
            <person name="Formenti G."/>
            <person name="Fedrigo O."/>
            <person name="Haase B."/>
            <person name="Mountcastle J."/>
            <person name="Balacco J."/>
            <person name="Tracey A."/>
            <person name="Schneider V."/>
            <person name="Okimoto R."/>
            <person name="Cheng H."/>
            <person name="Hawken R."/>
            <person name="Howe K."/>
            <person name="Jarvis E.D."/>
        </authorList>
    </citation>
    <scope>NUCLEOTIDE SEQUENCE [LARGE SCALE GENOMIC DNA]</scope>
    <source>
        <strain evidence="1">Broiler</strain>
    </source>
</reference>
<proteinExistence type="predicted"/>